<dbReference type="InterPro" id="IPR006140">
    <property type="entry name" value="D-isomer_DH_NAD-bd"/>
</dbReference>
<dbReference type="Pfam" id="PF00389">
    <property type="entry name" value="2-Hacid_dh"/>
    <property type="match status" value="1"/>
</dbReference>
<evidence type="ECO:0000256" key="4">
    <source>
        <dbReference type="RuleBase" id="RU003719"/>
    </source>
</evidence>
<evidence type="ECO:0000313" key="7">
    <source>
        <dbReference type="EMBL" id="GHO51673.1"/>
    </source>
</evidence>
<reference evidence="7 8" key="1">
    <citation type="journal article" date="2021" name="Int. J. Syst. Evol. Microbiol.">
        <title>Reticulibacter mediterranei gen. nov., sp. nov., within the new family Reticulibacteraceae fam. nov., and Ktedonospora formicarum gen. nov., sp. nov., Ktedonobacter robiniae sp. nov., Dictyobacter formicarum sp. nov. and Dictyobacter arantiisoli sp. nov., belonging to the class Ktedonobacteria.</title>
        <authorList>
            <person name="Yabe S."/>
            <person name="Zheng Y."/>
            <person name="Wang C.M."/>
            <person name="Sakai Y."/>
            <person name="Abe K."/>
            <person name="Yokota A."/>
            <person name="Donadio S."/>
            <person name="Cavaletti L."/>
            <person name="Monciardini P."/>
        </authorList>
    </citation>
    <scope>NUCLEOTIDE SEQUENCE [LARGE SCALE GENOMIC DNA]</scope>
    <source>
        <strain evidence="7 8">SOSP1-30</strain>
    </source>
</reference>
<dbReference type="EMBL" id="BNJG01000001">
    <property type="protein sequence ID" value="GHO51673.1"/>
    <property type="molecule type" value="Genomic_DNA"/>
</dbReference>
<name>A0ABQ3UG25_9CHLR</name>
<keyword evidence="8" id="KW-1185">Reference proteome</keyword>
<evidence type="ECO:0000256" key="1">
    <source>
        <dbReference type="ARBA" id="ARBA00005854"/>
    </source>
</evidence>
<evidence type="ECO:0000259" key="6">
    <source>
        <dbReference type="Pfam" id="PF02826"/>
    </source>
</evidence>
<dbReference type="Gene3D" id="3.40.50.720">
    <property type="entry name" value="NAD(P)-binding Rossmann-like Domain"/>
    <property type="match status" value="2"/>
</dbReference>
<keyword evidence="2 4" id="KW-0560">Oxidoreductase</keyword>
<evidence type="ECO:0000259" key="5">
    <source>
        <dbReference type="Pfam" id="PF00389"/>
    </source>
</evidence>
<dbReference type="PANTHER" id="PTHR42789:SF1">
    <property type="entry name" value="D-ISOMER SPECIFIC 2-HYDROXYACID DEHYDROGENASE FAMILY PROTEIN (AFU_ORTHOLOGUE AFUA_6G10090)"/>
    <property type="match status" value="1"/>
</dbReference>
<feature type="domain" description="D-isomer specific 2-hydroxyacid dehydrogenase NAD-binding" evidence="6">
    <location>
        <begin position="111"/>
        <end position="283"/>
    </location>
</feature>
<evidence type="ECO:0000313" key="8">
    <source>
        <dbReference type="Proteomes" id="UP000654345"/>
    </source>
</evidence>
<feature type="domain" description="D-isomer specific 2-hydroxyacid dehydrogenase catalytic" evidence="5">
    <location>
        <begin position="21"/>
        <end position="314"/>
    </location>
</feature>
<organism evidence="7 8">
    <name type="scientific">Ktedonobacter robiniae</name>
    <dbReference type="NCBI Taxonomy" id="2778365"/>
    <lineage>
        <taxon>Bacteria</taxon>
        <taxon>Bacillati</taxon>
        <taxon>Chloroflexota</taxon>
        <taxon>Ktedonobacteria</taxon>
        <taxon>Ktedonobacterales</taxon>
        <taxon>Ktedonobacteraceae</taxon>
        <taxon>Ktedonobacter</taxon>
    </lineage>
</organism>
<evidence type="ECO:0000256" key="2">
    <source>
        <dbReference type="ARBA" id="ARBA00023002"/>
    </source>
</evidence>
<dbReference type="SUPFAM" id="SSF52283">
    <property type="entry name" value="Formate/glycerate dehydrogenase catalytic domain-like"/>
    <property type="match status" value="1"/>
</dbReference>
<dbReference type="Pfam" id="PF02826">
    <property type="entry name" value="2-Hacid_dh_C"/>
    <property type="match status" value="1"/>
</dbReference>
<protein>
    <submittedName>
        <fullName evidence="7">D-isomer specific 2-hydroxyacid dehydrogenase</fullName>
    </submittedName>
</protein>
<keyword evidence="3" id="KW-0520">NAD</keyword>
<comment type="similarity">
    <text evidence="1 4">Belongs to the D-isomer specific 2-hydroxyacid dehydrogenase family.</text>
</comment>
<sequence length="324" mass="35101">MKIVIPDDYQDAIRQLDCFAQLKGHDVTIYNDSVTDIEALASRFREADALVLIRERTKISEALLERLPNLKLISQTGRGYPHIDVEACTRHGIVIAAGGGTSYSTAEVTWGLILAATRHIPQEIVSMKAGRWQTTLGTGLRNRTLGIFGYGRIGSLVAGYGRAFGMKVLVWGREGSLARAQADGFETASSQQMLFERADILTLHVKMAEATRGIVTATDLTAMKPSALLVNTSRAGLIAPGVLEEALRAGRPGSAAVDVYESEPVTDHPLLHMENVICTPHIGYVEKDSYESFFGAAFEQVVAFQAGHPINVVNPEVLGKQPDA</sequence>
<proteinExistence type="inferred from homology"/>
<dbReference type="InterPro" id="IPR050857">
    <property type="entry name" value="D-2-hydroxyacid_DH"/>
</dbReference>
<dbReference type="PANTHER" id="PTHR42789">
    <property type="entry name" value="D-ISOMER SPECIFIC 2-HYDROXYACID DEHYDROGENASE FAMILY PROTEIN (AFU_ORTHOLOGUE AFUA_6G10090)"/>
    <property type="match status" value="1"/>
</dbReference>
<gene>
    <name evidence="7" type="ORF">KSB_01480</name>
</gene>
<dbReference type="InterPro" id="IPR036291">
    <property type="entry name" value="NAD(P)-bd_dom_sf"/>
</dbReference>
<dbReference type="RefSeq" id="WP_201368663.1">
    <property type="nucleotide sequence ID" value="NZ_BNJG01000001.1"/>
</dbReference>
<evidence type="ECO:0000256" key="3">
    <source>
        <dbReference type="ARBA" id="ARBA00023027"/>
    </source>
</evidence>
<dbReference type="SUPFAM" id="SSF51735">
    <property type="entry name" value="NAD(P)-binding Rossmann-fold domains"/>
    <property type="match status" value="1"/>
</dbReference>
<dbReference type="Proteomes" id="UP000654345">
    <property type="component" value="Unassembled WGS sequence"/>
</dbReference>
<accession>A0ABQ3UG25</accession>
<comment type="caution">
    <text evidence="7">The sequence shown here is derived from an EMBL/GenBank/DDBJ whole genome shotgun (WGS) entry which is preliminary data.</text>
</comment>
<dbReference type="InterPro" id="IPR006139">
    <property type="entry name" value="D-isomer_2_OHA_DH_cat_dom"/>
</dbReference>
<dbReference type="CDD" id="cd12169">
    <property type="entry name" value="PGDH_like_1"/>
    <property type="match status" value="1"/>
</dbReference>